<name>A0ABS7GB88_9BACT</name>
<sequence length="189" mass="20306">MAIVKYNPFIDGLSGTVGKKINFRVRKGKTIVAVKRGPNTTPPTEEQQEVREQFIKASLFAQNAIKDPVTKALYQKAAKGGQTAYNAAFRDAVKPPVIDNIDTDAYKGAVGDKILIRARDVITPQSVTVAIVSEAGVVLEQGDAVLNINDRRTWIYTATAANAAVPRTTVIVSATDLPGNTAEKEVTIP</sequence>
<proteinExistence type="predicted"/>
<dbReference type="Proteomes" id="UP000812961">
    <property type="component" value="Unassembled WGS sequence"/>
</dbReference>
<evidence type="ECO:0000313" key="1">
    <source>
        <dbReference type="EMBL" id="MBW8684681.1"/>
    </source>
</evidence>
<evidence type="ECO:0000313" key="2">
    <source>
        <dbReference type="Proteomes" id="UP000812961"/>
    </source>
</evidence>
<dbReference type="EMBL" id="JAICCF010000002">
    <property type="protein sequence ID" value="MBW8684681.1"/>
    <property type="molecule type" value="Genomic_DNA"/>
</dbReference>
<dbReference type="RefSeq" id="WP_220249898.1">
    <property type="nucleotide sequence ID" value="NZ_JAICCF010000002.1"/>
</dbReference>
<protein>
    <submittedName>
        <fullName evidence="1">Uncharacterized protein</fullName>
    </submittedName>
</protein>
<gene>
    <name evidence="1" type="ORF">K1Y79_10095</name>
</gene>
<accession>A0ABS7GB88</accession>
<keyword evidence="2" id="KW-1185">Reference proteome</keyword>
<comment type="caution">
    <text evidence="1">The sequence shown here is derived from an EMBL/GenBank/DDBJ whole genome shotgun (WGS) entry which is preliminary data.</text>
</comment>
<reference evidence="1 2" key="1">
    <citation type="submission" date="2021-08" db="EMBL/GenBank/DDBJ databases">
        <title>The genome sequence of Chitinophaga sp. B61.</title>
        <authorList>
            <person name="Zhang X."/>
        </authorList>
    </citation>
    <scope>NUCLEOTIDE SEQUENCE [LARGE SCALE GENOMIC DNA]</scope>
    <source>
        <strain evidence="1 2">B61</strain>
    </source>
</reference>
<organism evidence="1 2">
    <name type="scientific">Chitinophaga rhizophila</name>
    <dbReference type="NCBI Taxonomy" id="2866212"/>
    <lineage>
        <taxon>Bacteria</taxon>
        <taxon>Pseudomonadati</taxon>
        <taxon>Bacteroidota</taxon>
        <taxon>Chitinophagia</taxon>
        <taxon>Chitinophagales</taxon>
        <taxon>Chitinophagaceae</taxon>
        <taxon>Chitinophaga</taxon>
    </lineage>
</organism>